<accession>A0A2N9AI73</accession>
<dbReference type="RefSeq" id="WP_101475297.1">
    <property type="nucleotide sequence ID" value="NZ_CP077638.1"/>
</dbReference>
<name>A0A2N9AI73_METEX</name>
<dbReference type="EMBL" id="LT962688">
    <property type="protein sequence ID" value="SOR26902.1"/>
    <property type="molecule type" value="Genomic_DNA"/>
</dbReference>
<dbReference type="Pfam" id="PF08447">
    <property type="entry name" value="PAS_3"/>
    <property type="match status" value="1"/>
</dbReference>
<dbReference type="InterPro" id="IPR035965">
    <property type="entry name" value="PAS-like_dom_sf"/>
</dbReference>
<proteinExistence type="predicted"/>
<organism evidence="2 3">
    <name type="scientific">Methylorubrum extorquens</name>
    <name type="common">Methylobacterium dichloromethanicum</name>
    <name type="synonym">Methylobacterium extorquens</name>
    <dbReference type="NCBI Taxonomy" id="408"/>
    <lineage>
        <taxon>Bacteria</taxon>
        <taxon>Pseudomonadati</taxon>
        <taxon>Pseudomonadota</taxon>
        <taxon>Alphaproteobacteria</taxon>
        <taxon>Hyphomicrobiales</taxon>
        <taxon>Methylobacteriaceae</taxon>
        <taxon>Methylorubrum</taxon>
    </lineage>
</organism>
<evidence type="ECO:0000313" key="2">
    <source>
        <dbReference type="EMBL" id="SOR26902.1"/>
    </source>
</evidence>
<dbReference type="CDD" id="cd00130">
    <property type="entry name" value="PAS"/>
    <property type="match status" value="1"/>
</dbReference>
<feature type="domain" description="PAS fold-3" evidence="1">
    <location>
        <begin position="57"/>
        <end position="117"/>
    </location>
</feature>
<evidence type="ECO:0000313" key="3">
    <source>
        <dbReference type="Proteomes" id="UP000233769"/>
    </source>
</evidence>
<dbReference type="Proteomes" id="UP000233769">
    <property type="component" value="Chromosome tk0001"/>
</dbReference>
<reference evidence="3" key="1">
    <citation type="submission" date="2017-10" db="EMBL/GenBank/DDBJ databases">
        <authorList>
            <person name="Regsiter A."/>
            <person name="William W."/>
        </authorList>
    </citation>
    <scope>NUCLEOTIDE SEQUENCE [LARGE SCALE GENOMIC DNA]</scope>
</reference>
<evidence type="ECO:0000259" key="1">
    <source>
        <dbReference type="Pfam" id="PF08447"/>
    </source>
</evidence>
<dbReference type="Gene3D" id="2.10.70.100">
    <property type="match status" value="1"/>
</dbReference>
<dbReference type="AlphaFoldDB" id="A0A2N9AI73"/>
<dbReference type="InterPro" id="IPR000014">
    <property type="entry name" value="PAS"/>
</dbReference>
<dbReference type="Gene3D" id="3.30.450.20">
    <property type="entry name" value="PAS domain"/>
    <property type="match status" value="1"/>
</dbReference>
<dbReference type="InterPro" id="IPR013655">
    <property type="entry name" value="PAS_fold_3"/>
</dbReference>
<dbReference type="SUPFAM" id="SSF55785">
    <property type="entry name" value="PYP-like sensor domain (PAS domain)"/>
    <property type="match status" value="1"/>
</dbReference>
<gene>
    <name evidence="2" type="ORF">TK0001_0300</name>
</gene>
<protein>
    <recommendedName>
        <fullName evidence="1">PAS fold-3 domain-containing protein</fullName>
    </recommendedName>
</protein>
<sequence length="197" mass="21659">MPYDTKRYWLGFLPDALIASQVGIWETDFANDRTVADSITAALFGLDPVQAAIGLPLAAYTKAILPADQDEFFTNIDRVCEQGGLFVVEYRVCSAERGVRWVLARGHYKRNTQTGKVLGRGIVVDITEGKLNGQAEDRALFVLPNRNEPPLDQIATYALQARRAVDDVAGHDGPALRSAIDGLLWAVGRALAKRSRF</sequence>